<dbReference type="PROSITE" id="PS50928">
    <property type="entry name" value="ABC_TM1"/>
    <property type="match status" value="1"/>
</dbReference>
<evidence type="ECO:0000256" key="2">
    <source>
        <dbReference type="ARBA" id="ARBA00010072"/>
    </source>
</evidence>
<accession>A0ABS5Y1H2</accession>
<keyword evidence="7 9" id="KW-1133">Transmembrane helix</keyword>
<reference evidence="11 12" key="1">
    <citation type="journal article" date="2021" name="Mar. Drugs">
        <title>Genome Reduction and Secondary Metabolism of the Marine Sponge-Associated Cyanobacterium Leptothoe.</title>
        <authorList>
            <person name="Konstantinou D."/>
            <person name="Popin R.V."/>
            <person name="Fewer D.P."/>
            <person name="Sivonen K."/>
            <person name="Gkelis S."/>
        </authorList>
    </citation>
    <scope>NUCLEOTIDE SEQUENCE [LARGE SCALE GENOMIC DNA]</scope>
    <source>
        <strain evidence="11 12">TAU-MAC 1615</strain>
    </source>
</reference>
<comment type="similarity">
    <text evidence="2">Belongs to the binding-protein-dependent transport system permease family. HisMQ subfamily.</text>
</comment>
<feature type="transmembrane region" description="Helical" evidence="9">
    <location>
        <begin position="451"/>
        <end position="470"/>
    </location>
</feature>
<organism evidence="11 12">
    <name type="scientific">Leptothoe kymatousa TAU-MAC 1615</name>
    <dbReference type="NCBI Taxonomy" id="2364775"/>
    <lineage>
        <taxon>Bacteria</taxon>
        <taxon>Bacillati</taxon>
        <taxon>Cyanobacteriota</taxon>
        <taxon>Cyanophyceae</taxon>
        <taxon>Nodosilineales</taxon>
        <taxon>Cymatolegaceae</taxon>
        <taxon>Leptothoe</taxon>
        <taxon>Leptothoe kymatousa</taxon>
    </lineage>
</organism>
<feature type="transmembrane region" description="Helical" evidence="9">
    <location>
        <begin position="270"/>
        <end position="288"/>
    </location>
</feature>
<evidence type="ECO:0000256" key="7">
    <source>
        <dbReference type="ARBA" id="ARBA00022989"/>
    </source>
</evidence>
<dbReference type="Gene3D" id="1.10.3720.10">
    <property type="entry name" value="MetI-like"/>
    <property type="match status" value="2"/>
</dbReference>
<evidence type="ECO:0000256" key="4">
    <source>
        <dbReference type="ARBA" id="ARBA00022475"/>
    </source>
</evidence>
<dbReference type="PANTHER" id="PTHR30614:SF37">
    <property type="entry name" value="AMINO-ACID ABC TRANSPORTER PERMEASE PROTEIN YHDX-RELATED"/>
    <property type="match status" value="1"/>
</dbReference>
<dbReference type="RefSeq" id="WP_215617544.1">
    <property type="nucleotide sequence ID" value="NZ_JADOER010000004.1"/>
</dbReference>
<sequence>MASRSNSPISAIQSLLRDERFWKIAFQALIVLFVVDLLWHFSATLNDNMLGRGIKFGFSFLKNPAGFAIGESLLDYKAQDAYSKVIQVGIINSLRVMIVGVILATTVGITAGVASFSDNWLLYKISRAYVGLVRNVPLLLQLFFWYLAVFFSFPSPRSPFVFPNADLSWFVVSKKGIYVPGPSFTPTVWTGLILLAVSLLLIGLFFRSLKVVRRGSYRGGVGPLLGYGFSLLMIPVVVVVEFFLLFNWSANRGLYFKGAFPSLMSSAQGLWVMLLLALLIPLVLLANWRTKVIVDQGQSGKPQLIAIALLILFGILVVLFAFGWQTPIAGLKDDGTFTGGVTGGLKLSLEYSAIVTGLTFYTGAFIAEIVRAGIQSVSQGQWEAARSLGLSSGLAMRMVVFPQALRVIIPPLNSEFANLAKNSSLALAIGFPDLYSVANTTFNQTGRPVEVFLLMMATYLIINLLISVNMNQLNSAVQFKER</sequence>
<evidence type="ECO:0000256" key="8">
    <source>
        <dbReference type="ARBA" id="ARBA00023136"/>
    </source>
</evidence>
<proteinExistence type="inferred from homology"/>
<dbReference type="InterPro" id="IPR010065">
    <property type="entry name" value="AA_ABC_transptr_permease_3TM"/>
</dbReference>
<comment type="subcellular location">
    <subcellularLocation>
        <location evidence="1 9">Cell membrane</location>
        <topology evidence="1 9">Multi-pass membrane protein</topology>
    </subcellularLocation>
</comment>
<keyword evidence="4" id="KW-1003">Cell membrane</keyword>
<dbReference type="CDD" id="cd06261">
    <property type="entry name" value="TM_PBP2"/>
    <property type="match status" value="2"/>
</dbReference>
<feature type="transmembrane region" description="Helical" evidence="9">
    <location>
        <begin position="96"/>
        <end position="116"/>
    </location>
</feature>
<evidence type="ECO:0000313" key="11">
    <source>
        <dbReference type="EMBL" id="MBT9311672.1"/>
    </source>
</evidence>
<feature type="transmembrane region" description="Helical" evidence="9">
    <location>
        <begin position="188"/>
        <end position="206"/>
    </location>
</feature>
<keyword evidence="8 9" id="KW-0472">Membrane</keyword>
<dbReference type="InterPro" id="IPR043429">
    <property type="entry name" value="ArtM/GltK/GlnP/TcyL/YhdX-like"/>
</dbReference>
<keyword evidence="5 9" id="KW-0812">Transmembrane</keyword>
<protein>
    <submittedName>
        <fullName evidence="11">ABC transporter permease subunit</fullName>
    </submittedName>
</protein>
<feature type="domain" description="ABC transmembrane type-1" evidence="10">
    <location>
        <begin position="90"/>
        <end position="466"/>
    </location>
</feature>
<comment type="caution">
    <text evidence="11">The sequence shown here is derived from an EMBL/GenBank/DDBJ whole genome shotgun (WGS) entry which is preliminary data.</text>
</comment>
<evidence type="ECO:0000256" key="5">
    <source>
        <dbReference type="ARBA" id="ARBA00022692"/>
    </source>
</evidence>
<evidence type="ECO:0000313" key="12">
    <source>
        <dbReference type="Proteomes" id="UP001196661"/>
    </source>
</evidence>
<evidence type="ECO:0000256" key="9">
    <source>
        <dbReference type="RuleBase" id="RU363032"/>
    </source>
</evidence>
<dbReference type="PANTHER" id="PTHR30614">
    <property type="entry name" value="MEMBRANE COMPONENT OF AMINO ACID ABC TRANSPORTER"/>
    <property type="match status" value="1"/>
</dbReference>
<evidence type="ECO:0000256" key="3">
    <source>
        <dbReference type="ARBA" id="ARBA00022448"/>
    </source>
</evidence>
<feature type="transmembrane region" description="Helical" evidence="9">
    <location>
        <begin position="128"/>
        <end position="153"/>
    </location>
</feature>
<dbReference type="Proteomes" id="UP001196661">
    <property type="component" value="Unassembled WGS sequence"/>
</dbReference>
<evidence type="ECO:0000256" key="1">
    <source>
        <dbReference type="ARBA" id="ARBA00004651"/>
    </source>
</evidence>
<keyword evidence="6" id="KW-0029">Amino-acid transport</keyword>
<dbReference type="Pfam" id="PF00528">
    <property type="entry name" value="BPD_transp_1"/>
    <property type="match status" value="1"/>
</dbReference>
<keyword evidence="3 9" id="KW-0813">Transport</keyword>
<dbReference type="EMBL" id="JADOER010000004">
    <property type="protein sequence ID" value="MBT9311672.1"/>
    <property type="molecule type" value="Genomic_DNA"/>
</dbReference>
<dbReference type="InterPro" id="IPR000515">
    <property type="entry name" value="MetI-like"/>
</dbReference>
<feature type="transmembrane region" description="Helical" evidence="9">
    <location>
        <begin position="304"/>
        <end position="324"/>
    </location>
</feature>
<feature type="transmembrane region" description="Helical" evidence="9">
    <location>
        <begin position="21"/>
        <end position="41"/>
    </location>
</feature>
<evidence type="ECO:0000259" key="10">
    <source>
        <dbReference type="PROSITE" id="PS50928"/>
    </source>
</evidence>
<keyword evidence="12" id="KW-1185">Reference proteome</keyword>
<dbReference type="NCBIfam" id="TIGR01726">
    <property type="entry name" value="HEQRo_perm_3TM"/>
    <property type="match status" value="1"/>
</dbReference>
<feature type="transmembrane region" description="Helical" evidence="9">
    <location>
        <begin position="227"/>
        <end position="250"/>
    </location>
</feature>
<name>A0ABS5Y1H2_9CYAN</name>
<feature type="transmembrane region" description="Helical" evidence="9">
    <location>
        <begin position="351"/>
        <end position="370"/>
    </location>
</feature>
<evidence type="ECO:0000256" key="6">
    <source>
        <dbReference type="ARBA" id="ARBA00022970"/>
    </source>
</evidence>
<dbReference type="SUPFAM" id="SSF161098">
    <property type="entry name" value="MetI-like"/>
    <property type="match status" value="2"/>
</dbReference>
<gene>
    <name evidence="11" type="ORF">IXB28_05605</name>
</gene>
<dbReference type="InterPro" id="IPR035906">
    <property type="entry name" value="MetI-like_sf"/>
</dbReference>